<accession>A0ABN2S2T7</accession>
<organism evidence="1 2">
    <name type="scientific">Amycolatopsis minnesotensis</name>
    <dbReference type="NCBI Taxonomy" id="337894"/>
    <lineage>
        <taxon>Bacteria</taxon>
        <taxon>Bacillati</taxon>
        <taxon>Actinomycetota</taxon>
        <taxon>Actinomycetes</taxon>
        <taxon>Pseudonocardiales</taxon>
        <taxon>Pseudonocardiaceae</taxon>
        <taxon>Amycolatopsis</taxon>
    </lineage>
</organism>
<evidence type="ECO:0000313" key="1">
    <source>
        <dbReference type="EMBL" id="GAA1979220.1"/>
    </source>
</evidence>
<proteinExistence type="predicted"/>
<protein>
    <submittedName>
        <fullName evidence="1">Uncharacterized protein</fullName>
    </submittedName>
</protein>
<evidence type="ECO:0000313" key="2">
    <source>
        <dbReference type="Proteomes" id="UP001501116"/>
    </source>
</evidence>
<dbReference type="EMBL" id="BAAANN010000031">
    <property type="protein sequence ID" value="GAA1979220.1"/>
    <property type="molecule type" value="Genomic_DNA"/>
</dbReference>
<dbReference type="RefSeq" id="WP_344427517.1">
    <property type="nucleotide sequence ID" value="NZ_BAAANN010000031.1"/>
</dbReference>
<reference evidence="1 2" key="1">
    <citation type="journal article" date="2019" name="Int. J. Syst. Evol. Microbiol.">
        <title>The Global Catalogue of Microorganisms (GCM) 10K type strain sequencing project: providing services to taxonomists for standard genome sequencing and annotation.</title>
        <authorList>
            <consortium name="The Broad Institute Genomics Platform"/>
            <consortium name="The Broad Institute Genome Sequencing Center for Infectious Disease"/>
            <person name="Wu L."/>
            <person name="Ma J."/>
        </authorList>
    </citation>
    <scope>NUCLEOTIDE SEQUENCE [LARGE SCALE GENOMIC DNA]</scope>
    <source>
        <strain evidence="1 2">JCM 14545</strain>
    </source>
</reference>
<comment type="caution">
    <text evidence="1">The sequence shown here is derived from an EMBL/GenBank/DDBJ whole genome shotgun (WGS) entry which is preliminary data.</text>
</comment>
<keyword evidence="2" id="KW-1185">Reference proteome</keyword>
<gene>
    <name evidence="1" type="ORF">GCM10009754_64290</name>
</gene>
<sequence>MTSVFAVPFRIAGTAFRLGRAVWAALDAVPRVAATLDEIQATAKHLERLATYAANELPELVYQLEAVRDQLAAIEKSLAVRTSAAP</sequence>
<name>A0ABN2S2T7_9PSEU</name>
<dbReference type="Proteomes" id="UP001501116">
    <property type="component" value="Unassembled WGS sequence"/>
</dbReference>